<dbReference type="PANTHER" id="PTHR31017">
    <property type="entry name" value="LATE SECRETORY PATHWAY PROTEIN AVL9-RELATED"/>
    <property type="match status" value="1"/>
</dbReference>
<accession>A0AAJ0FMK6</accession>
<dbReference type="InterPro" id="IPR037516">
    <property type="entry name" value="Tripartite_DENN"/>
</dbReference>
<proteinExistence type="inferred from homology"/>
<comment type="similarity">
    <text evidence="1">Belongs to the AVL9 family.</text>
</comment>
<dbReference type="RefSeq" id="XP_060284167.1">
    <property type="nucleotide sequence ID" value="XM_060432715.1"/>
</dbReference>
<evidence type="ECO:0000256" key="1">
    <source>
        <dbReference type="ARBA" id="ARBA00038178"/>
    </source>
</evidence>
<feature type="domain" description="UDENN" evidence="3">
    <location>
        <begin position="17"/>
        <end position="459"/>
    </location>
</feature>
<gene>
    <name evidence="4" type="ORF">QBC33DRAFT_618837</name>
</gene>
<dbReference type="EMBL" id="MU839006">
    <property type="protein sequence ID" value="KAK1767954.1"/>
    <property type="molecule type" value="Genomic_DNA"/>
</dbReference>
<feature type="region of interest" description="Disordered" evidence="2">
    <location>
        <begin position="598"/>
        <end position="774"/>
    </location>
</feature>
<evidence type="ECO:0000313" key="5">
    <source>
        <dbReference type="Proteomes" id="UP001244011"/>
    </source>
</evidence>
<sequence length="774" mass="83954">MSTPATPTSGSAPGFTPLVSVVDFHHARGPEVEKWFGVPEGSDPAADYDWTLLPFMALSDGAHASTEDFSYFTLLRPAGPDAPATSLFGISCTRQMDASQLLVRPAEVTRSTVQKAVVVIADSPQYFGLLRESLGVVTQAWFAQREFGDTEILRRFQESLAEERERGALNKDEDRDQYLGMSLRELVREFRWQTLVLLKCCLLQPKMLFFGSRCERLCMMQFSLISLIPGLLRNLQDCAGPELNNYERKLTKPTSLRTSDRNSLLSYMGLPLQIFGKGSLFGPYTPLQQLDVLADFGTKSYIVGSTNSLLLQQRDRYSDILINLDDDSINITSASLRQALQLSVADRRWIDFITQEVNDTWDDANPGRPKTMGYVGSEEFIRLQFEEYLLSLISSVKYHDHLSKHGSNPRMVLPHIEGDPSHDFGPDWVDAWTRTENYRIWNANTESNLFDIVEPRHPCAGGLTIDDVQRRIAQQVQDLHLDERFAQGKEVLGRNLAAGKEKASTIFNKLYADMEALREAQRKRAEEARQQQQSNGGPGSAGGQEDRNATAAAAAGYSGAAGVDLTRAPQTAQSVGVRAGAYMNSWAAWAGEKRKAAGWGRSSSGASGGGNGGGGWGSGWGKSNKGRSSYYASVPDGGAGAGGNTEKELPRSPFSQQTASSPRYSTSSAAMMASPSLRRDDDDYDDADGGARRPLTQGSFGESLLDGVSGPDSPTTTSSQSHPASPRGRPLSAAAERRRSSAAEGAQNGALPAGVSEGGADEDSATAEGRAAVL</sequence>
<evidence type="ECO:0000313" key="4">
    <source>
        <dbReference type="EMBL" id="KAK1767954.1"/>
    </source>
</evidence>
<feature type="compositionally biased region" description="Polar residues" evidence="2">
    <location>
        <begin position="653"/>
        <end position="666"/>
    </location>
</feature>
<feature type="region of interest" description="Disordered" evidence="2">
    <location>
        <begin position="521"/>
        <end position="551"/>
    </location>
</feature>
<reference evidence="4" key="1">
    <citation type="submission" date="2023-06" db="EMBL/GenBank/DDBJ databases">
        <title>Genome-scale phylogeny and comparative genomics of the fungal order Sordariales.</title>
        <authorList>
            <consortium name="Lawrence Berkeley National Laboratory"/>
            <person name="Hensen N."/>
            <person name="Bonometti L."/>
            <person name="Westerberg I."/>
            <person name="Brannstrom I.O."/>
            <person name="Guillou S."/>
            <person name="Cros-Aarteil S."/>
            <person name="Calhoun S."/>
            <person name="Haridas S."/>
            <person name="Kuo A."/>
            <person name="Mondo S."/>
            <person name="Pangilinan J."/>
            <person name="Riley R."/>
            <person name="Labutti K."/>
            <person name="Andreopoulos B."/>
            <person name="Lipzen A."/>
            <person name="Chen C."/>
            <person name="Yanf M."/>
            <person name="Daum C."/>
            <person name="Ng V."/>
            <person name="Clum A."/>
            <person name="Steindorff A."/>
            <person name="Ohm R."/>
            <person name="Martin F."/>
            <person name="Silar P."/>
            <person name="Natvig D."/>
            <person name="Lalanne C."/>
            <person name="Gautier V."/>
            <person name="Ament-Velasquez S.L."/>
            <person name="Kruys A."/>
            <person name="Hutchinson M.I."/>
            <person name="Powell A.J."/>
            <person name="Barry K."/>
            <person name="Miller A.N."/>
            <person name="Grigoriev I.V."/>
            <person name="Debuchy R."/>
            <person name="Gladieux P."/>
            <person name="Thoren M.H."/>
            <person name="Johannesson H."/>
        </authorList>
    </citation>
    <scope>NUCLEOTIDE SEQUENCE</scope>
    <source>
        <strain evidence="4">8032-3</strain>
    </source>
</reference>
<name>A0AAJ0FMK6_9PEZI</name>
<feature type="compositionally biased region" description="Polar residues" evidence="2">
    <location>
        <begin position="712"/>
        <end position="723"/>
    </location>
</feature>
<dbReference type="Pfam" id="PF09794">
    <property type="entry name" value="Avl9"/>
    <property type="match status" value="1"/>
</dbReference>
<dbReference type="AlphaFoldDB" id="A0AAJ0FMK6"/>
<organism evidence="4 5">
    <name type="scientific">Phialemonium atrogriseum</name>
    <dbReference type="NCBI Taxonomy" id="1093897"/>
    <lineage>
        <taxon>Eukaryota</taxon>
        <taxon>Fungi</taxon>
        <taxon>Dikarya</taxon>
        <taxon>Ascomycota</taxon>
        <taxon>Pezizomycotina</taxon>
        <taxon>Sordariomycetes</taxon>
        <taxon>Sordariomycetidae</taxon>
        <taxon>Cephalothecales</taxon>
        <taxon>Cephalothecaceae</taxon>
        <taxon>Phialemonium</taxon>
    </lineage>
</organism>
<dbReference type="PROSITE" id="PS50211">
    <property type="entry name" value="DENN"/>
    <property type="match status" value="1"/>
</dbReference>
<dbReference type="InterPro" id="IPR018307">
    <property type="entry name" value="ABL9/DENND6_dom"/>
</dbReference>
<evidence type="ECO:0000259" key="3">
    <source>
        <dbReference type="PROSITE" id="PS50211"/>
    </source>
</evidence>
<dbReference type="Proteomes" id="UP001244011">
    <property type="component" value="Unassembled WGS sequence"/>
</dbReference>
<evidence type="ECO:0000256" key="2">
    <source>
        <dbReference type="SAM" id="MobiDB-lite"/>
    </source>
</evidence>
<dbReference type="InterPro" id="IPR051731">
    <property type="entry name" value="DENND11/AVL9_GEFs"/>
</dbReference>
<feature type="compositionally biased region" description="Gly residues" evidence="2">
    <location>
        <begin position="606"/>
        <end position="620"/>
    </location>
</feature>
<protein>
    <submittedName>
        <fullName evidence="4">Transport protein Avl9-domain-containing protein</fullName>
    </submittedName>
</protein>
<dbReference type="PANTHER" id="PTHR31017:SF1">
    <property type="entry name" value="LATE SECRETORY PATHWAY PROTEIN AVL9 HOMOLOG"/>
    <property type="match status" value="1"/>
</dbReference>
<comment type="caution">
    <text evidence="4">The sequence shown here is derived from an EMBL/GenBank/DDBJ whole genome shotgun (WGS) entry which is preliminary data.</text>
</comment>
<dbReference type="GO" id="GO:0005737">
    <property type="term" value="C:cytoplasm"/>
    <property type="evidence" value="ECO:0007669"/>
    <property type="project" value="TreeGrafter"/>
</dbReference>
<dbReference type="GeneID" id="85315902"/>
<keyword evidence="5" id="KW-1185">Reference proteome</keyword>